<proteinExistence type="inferred from homology"/>
<dbReference type="InterPro" id="IPR036107">
    <property type="entry name" value="CsrA_sf"/>
</dbReference>
<dbReference type="Pfam" id="PF02599">
    <property type="entry name" value="CsrA"/>
    <property type="match status" value="1"/>
</dbReference>
<reference evidence="5 6" key="1">
    <citation type="submission" date="2021-03" db="EMBL/GenBank/DDBJ databases">
        <title>Antimicrobial resistance genes in bacteria isolated from Japanese honey, and their potential for conferring macrolide and lincosamide resistance in the American foulbrood pathogen Paenibacillus larvae.</title>
        <authorList>
            <person name="Okamoto M."/>
            <person name="Kumagai M."/>
            <person name="Kanamori H."/>
            <person name="Takamatsu D."/>
        </authorList>
    </citation>
    <scope>NUCLEOTIDE SEQUENCE [LARGE SCALE GENOMIC DNA]</scope>
    <source>
        <strain evidence="5 6">J42TS3</strain>
    </source>
</reference>
<comment type="function">
    <text evidence="4">A translational regulator that binds mRNA to regulate translation initiation and/or mRNA stability. Usually binds in the 5'-UTR at or near the Shine-Dalgarno sequence preventing ribosome-binding, thus repressing translation. Its main target seems to be the major flagellin gene, while its function is anatagonized by FliW.</text>
</comment>
<evidence type="ECO:0000256" key="4">
    <source>
        <dbReference type="HAMAP-Rule" id="MF_00167"/>
    </source>
</evidence>
<keyword evidence="2 4" id="KW-0810">Translation regulation</keyword>
<keyword evidence="1 4" id="KW-0963">Cytoplasm</keyword>
<gene>
    <name evidence="4 5" type="primary">csrA</name>
    <name evidence="5" type="ORF">J42TS3_06370</name>
</gene>
<protein>
    <recommendedName>
        <fullName evidence="4">Translational regulator CsrA</fullName>
    </recommendedName>
</protein>
<evidence type="ECO:0000256" key="2">
    <source>
        <dbReference type="ARBA" id="ARBA00022845"/>
    </source>
</evidence>
<dbReference type="SUPFAM" id="SSF117130">
    <property type="entry name" value="CsrA-like"/>
    <property type="match status" value="1"/>
</dbReference>
<dbReference type="RefSeq" id="WP_213653727.1">
    <property type="nucleotide sequence ID" value="NZ_BOSL01000001.1"/>
</dbReference>
<organism evidence="5 6">
    <name type="scientific">Paenibacillus vini</name>
    <dbReference type="NCBI Taxonomy" id="1476024"/>
    <lineage>
        <taxon>Bacteria</taxon>
        <taxon>Bacillati</taxon>
        <taxon>Bacillota</taxon>
        <taxon>Bacilli</taxon>
        <taxon>Bacillales</taxon>
        <taxon>Paenibacillaceae</taxon>
        <taxon>Paenibacillus</taxon>
    </lineage>
</organism>
<accession>A0ABQ4M6N8</accession>
<evidence type="ECO:0000256" key="1">
    <source>
        <dbReference type="ARBA" id="ARBA00022490"/>
    </source>
</evidence>
<evidence type="ECO:0000313" key="6">
    <source>
        <dbReference type="Proteomes" id="UP000679992"/>
    </source>
</evidence>
<dbReference type="PANTHER" id="PTHR34984">
    <property type="entry name" value="CARBON STORAGE REGULATOR"/>
    <property type="match status" value="1"/>
</dbReference>
<keyword evidence="3 4" id="KW-0694">RNA-binding</keyword>
<keyword evidence="4" id="KW-1005">Bacterial flagellum biogenesis</keyword>
<evidence type="ECO:0000256" key="3">
    <source>
        <dbReference type="ARBA" id="ARBA00022884"/>
    </source>
</evidence>
<dbReference type="EMBL" id="BOSL01000001">
    <property type="protein sequence ID" value="GIP51602.1"/>
    <property type="molecule type" value="Genomic_DNA"/>
</dbReference>
<keyword evidence="4" id="KW-0678">Repressor</keyword>
<name>A0ABQ4M6N8_9BACL</name>
<comment type="subunit">
    <text evidence="4">Homodimer; the beta-strands of each monomer intercalate to form a hydrophobic core, while the alpha-helices form wings that extend away from the core.</text>
</comment>
<comment type="caution">
    <text evidence="5">The sequence shown here is derived from an EMBL/GenBank/DDBJ whole genome shotgun (WGS) entry which is preliminary data.</text>
</comment>
<dbReference type="NCBIfam" id="NF002469">
    <property type="entry name" value="PRK01712.1"/>
    <property type="match status" value="1"/>
</dbReference>
<dbReference type="PANTHER" id="PTHR34984:SF1">
    <property type="entry name" value="CARBON STORAGE REGULATOR"/>
    <property type="match status" value="1"/>
</dbReference>
<comment type="similarity">
    <text evidence="4">Belongs to the CsrA/RsmA family.</text>
</comment>
<dbReference type="NCBIfam" id="TIGR00202">
    <property type="entry name" value="csrA"/>
    <property type="match status" value="1"/>
</dbReference>
<dbReference type="HAMAP" id="MF_00167">
    <property type="entry name" value="CsrA"/>
    <property type="match status" value="1"/>
</dbReference>
<keyword evidence="6" id="KW-1185">Reference proteome</keyword>
<comment type="subcellular location">
    <subcellularLocation>
        <location evidence="4">Cytoplasm</location>
    </subcellularLocation>
</comment>
<evidence type="ECO:0000313" key="5">
    <source>
        <dbReference type="EMBL" id="GIP51602.1"/>
    </source>
</evidence>
<dbReference type="Proteomes" id="UP000679992">
    <property type="component" value="Unassembled WGS sequence"/>
</dbReference>
<dbReference type="Gene3D" id="2.60.40.4380">
    <property type="entry name" value="Translational regulator CsrA"/>
    <property type="match status" value="1"/>
</dbReference>
<sequence>MLVLSRKKGESIIISDDIEIIVLESEGDTVKLGIKAPKDVEIHRKEIYLAIQESNKEASNDRMALIRKLSDWKGI</sequence>
<dbReference type="InterPro" id="IPR003751">
    <property type="entry name" value="CsrA"/>
</dbReference>